<reference evidence="9" key="2">
    <citation type="submission" date="2025-08" db="UniProtKB">
        <authorList>
            <consortium name="RefSeq"/>
        </authorList>
    </citation>
    <scope>IDENTIFICATION</scope>
    <source>
        <tissue evidence="9">Etiolated seedlings</tissue>
    </source>
</reference>
<dbReference type="GeneID" id="101498228"/>
<dbReference type="RefSeq" id="XP_004511320.1">
    <property type="nucleotide sequence ID" value="XM_004511263.3"/>
</dbReference>
<keyword evidence="3" id="KW-0203">Cytokinin biosynthesis</keyword>
<name>A0A1S2YX23_CICAR</name>
<dbReference type="GO" id="GO:0009736">
    <property type="term" value="P:cytokinin-activated signaling pathway"/>
    <property type="evidence" value="ECO:0007669"/>
    <property type="project" value="UniProtKB-KW"/>
</dbReference>
<dbReference type="GO" id="GO:0005737">
    <property type="term" value="C:cytoplasm"/>
    <property type="evidence" value="ECO:0007669"/>
    <property type="project" value="UniProtKB-SubCell"/>
</dbReference>
<dbReference type="AlphaFoldDB" id="A0A1S2YX23"/>
<dbReference type="GO" id="GO:0009691">
    <property type="term" value="P:cytokinin biosynthetic process"/>
    <property type="evidence" value="ECO:0007669"/>
    <property type="project" value="UniProtKB-KW"/>
</dbReference>
<dbReference type="eggNOG" id="ENOG502S0VS">
    <property type="taxonomic scope" value="Eukaryota"/>
</dbReference>
<evidence type="ECO:0000256" key="7">
    <source>
        <dbReference type="SAM" id="MobiDB-lite"/>
    </source>
</evidence>
<dbReference type="PANTHER" id="PTHR33347:SF51">
    <property type="match status" value="1"/>
</dbReference>
<evidence type="ECO:0000256" key="1">
    <source>
        <dbReference type="ARBA" id="ARBA00004496"/>
    </source>
</evidence>
<evidence type="ECO:0000256" key="4">
    <source>
        <dbReference type="ARBA" id="ARBA00022864"/>
    </source>
</evidence>
<dbReference type="PaxDb" id="3827-XP_004511320.1"/>
<dbReference type="InterPro" id="IPR044670">
    <property type="entry name" value="SOFL"/>
</dbReference>
<reference evidence="8" key="1">
    <citation type="journal article" date="2013" name="Nat. Biotechnol.">
        <title>Draft genome sequence of chickpea (Cicer arietinum) provides a resource for trait improvement.</title>
        <authorList>
            <person name="Varshney R.K."/>
            <person name="Song C."/>
            <person name="Saxena R.K."/>
            <person name="Azam S."/>
            <person name="Yu S."/>
            <person name="Sharpe A.G."/>
            <person name="Cannon S."/>
            <person name="Baek J."/>
            <person name="Rosen B.D."/>
            <person name="Tar'an B."/>
            <person name="Millan T."/>
            <person name="Zhang X."/>
            <person name="Ramsay L.D."/>
            <person name="Iwata A."/>
            <person name="Wang Y."/>
            <person name="Nelson W."/>
            <person name="Farmer A.D."/>
            <person name="Gaur P.M."/>
            <person name="Soderlund C."/>
            <person name="Penmetsa R.V."/>
            <person name="Xu C."/>
            <person name="Bharti A.K."/>
            <person name="He W."/>
            <person name="Winter P."/>
            <person name="Zhao S."/>
            <person name="Hane J.K."/>
            <person name="Carrasquilla-Garcia N."/>
            <person name="Condie J.A."/>
            <person name="Upadhyaya H.D."/>
            <person name="Luo M.C."/>
            <person name="Thudi M."/>
            <person name="Gowda C.L."/>
            <person name="Singh N.P."/>
            <person name="Lichtenzveig J."/>
            <person name="Gali K.K."/>
            <person name="Rubio J."/>
            <person name="Nadarajan N."/>
            <person name="Dolezel J."/>
            <person name="Bansal K.C."/>
            <person name="Xu X."/>
            <person name="Edwards D."/>
            <person name="Zhang G."/>
            <person name="Kahl G."/>
            <person name="Gil J."/>
            <person name="Singh K.B."/>
            <person name="Datta S.K."/>
            <person name="Jackson S.A."/>
            <person name="Wang J."/>
            <person name="Cook D.R."/>
        </authorList>
    </citation>
    <scope>NUCLEOTIDE SEQUENCE [LARGE SCALE GENOMIC DNA]</scope>
    <source>
        <strain evidence="8">cv. CDC Frontier</strain>
    </source>
</reference>
<evidence type="ECO:0000256" key="5">
    <source>
        <dbReference type="ARBA" id="ARBA00023242"/>
    </source>
</evidence>
<feature type="region of interest" description="Disordered" evidence="7">
    <location>
        <begin position="51"/>
        <end position="109"/>
    </location>
</feature>
<dbReference type="STRING" id="3827.A0A1S2YX23"/>
<gene>
    <name evidence="9" type="primary">LOC101498228</name>
</gene>
<evidence type="ECO:0000256" key="3">
    <source>
        <dbReference type="ARBA" id="ARBA00022712"/>
    </source>
</evidence>
<dbReference type="PANTHER" id="PTHR33347">
    <property type="entry name" value="OSJNBA0091C07.3 PROTEIN"/>
    <property type="match status" value="1"/>
</dbReference>
<dbReference type="Proteomes" id="UP000087171">
    <property type="component" value="Chromosome Ca8"/>
</dbReference>
<evidence type="ECO:0000256" key="6">
    <source>
        <dbReference type="ARBA" id="ARBA00024199"/>
    </source>
</evidence>
<keyword evidence="5" id="KW-0539">Nucleus</keyword>
<keyword evidence="2" id="KW-0963">Cytoplasm</keyword>
<keyword evidence="4" id="KW-0932">Cytokinin signaling pathway</keyword>
<evidence type="ECO:0000313" key="9">
    <source>
        <dbReference type="RefSeq" id="XP_004511320.1"/>
    </source>
</evidence>
<organism evidence="8 9">
    <name type="scientific">Cicer arietinum</name>
    <name type="common">Chickpea</name>
    <name type="synonym">Garbanzo</name>
    <dbReference type="NCBI Taxonomy" id="3827"/>
    <lineage>
        <taxon>Eukaryota</taxon>
        <taxon>Viridiplantae</taxon>
        <taxon>Streptophyta</taxon>
        <taxon>Embryophyta</taxon>
        <taxon>Tracheophyta</taxon>
        <taxon>Spermatophyta</taxon>
        <taxon>Magnoliopsida</taxon>
        <taxon>eudicotyledons</taxon>
        <taxon>Gunneridae</taxon>
        <taxon>Pentapetalae</taxon>
        <taxon>rosids</taxon>
        <taxon>fabids</taxon>
        <taxon>Fabales</taxon>
        <taxon>Fabaceae</taxon>
        <taxon>Papilionoideae</taxon>
        <taxon>50 kb inversion clade</taxon>
        <taxon>NPAAA clade</taxon>
        <taxon>Hologalegina</taxon>
        <taxon>IRL clade</taxon>
        <taxon>Cicereae</taxon>
        <taxon>Cicer</taxon>
    </lineage>
</organism>
<sequence length="173" mass="19432">MDALGSSECSSGCESGWTLYLDDHSFNPSQSHTTANSLAWDDEFCCYEKNKEDKKTQSDEEDLSMVSDASSGPPSHFNAPQHYSVSQTPKLTNRSKKRQKVQENNNILDDTASSPLFDFSMNNVTTMINNQQTEKSMLDCTSQGFSATYFEVRSSTLQDHFAFLQNEAHNNNK</sequence>
<dbReference type="KEGG" id="cam:101498228"/>
<comment type="subcellular location">
    <subcellularLocation>
        <location evidence="1">Cytoplasm</location>
    </subcellularLocation>
</comment>
<evidence type="ECO:0000256" key="2">
    <source>
        <dbReference type="ARBA" id="ARBA00022490"/>
    </source>
</evidence>
<accession>A0A1S2YX23</accession>
<comment type="similarity">
    <text evidence="6">Belongs to the SOFL plant protein family.</text>
</comment>
<protein>
    <submittedName>
        <fullName evidence="9">Uncharacterized protein LOC101498228</fullName>
    </submittedName>
</protein>
<dbReference type="OrthoDB" id="759087at2759"/>
<evidence type="ECO:0000313" key="8">
    <source>
        <dbReference type="Proteomes" id="UP000087171"/>
    </source>
</evidence>
<feature type="compositionally biased region" description="Polar residues" evidence="7">
    <location>
        <begin position="81"/>
        <end position="92"/>
    </location>
</feature>
<proteinExistence type="inferred from homology"/>
<keyword evidence="8" id="KW-1185">Reference proteome</keyword>